<protein>
    <recommendedName>
        <fullName evidence="4">Lipoprotein</fullName>
    </recommendedName>
</protein>
<evidence type="ECO:0000313" key="2">
    <source>
        <dbReference type="EMBL" id="SKB61952.1"/>
    </source>
</evidence>
<dbReference type="EMBL" id="FUYP01000011">
    <property type="protein sequence ID" value="SKB61952.1"/>
    <property type="molecule type" value="Genomic_DNA"/>
</dbReference>
<feature type="chain" id="PRO_5012527120" description="Lipoprotein" evidence="1">
    <location>
        <begin position="19"/>
        <end position="96"/>
    </location>
</feature>
<evidence type="ECO:0000313" key="3">
    <source>
        <dbReference type="Proteomes" id="UP000190044"/>
    </source>
</evidence>
<gene>
    <name evidence="2" type="ORF">SAMN06295937_101147</name>
</gene>
<evidence type="ECO:0008006" key="4">
    <source>
        <dbReference type="Google" id="ProtNLM"/>
    </source>
</evidence>
<organism evidence="2 3">
    <name type="scientific">Sphingopyxis flava</name>
    <dbReference type="NCBI Taxonomy" id="1507287"/>
    <lineage>
        <taxon>Bacteria</taxon>
        <taxon>Pseudomonadati</taxon>
        <taxon>Pseudomonadota</taxon>
        <taxon>Alphaproteobacteria</taxon>
        <taxon>Sphingomonadales</taxon>
        <taxon>Sphingomonadaceae</taxon>
        <taxon>Sphingopyxis</taxon>
    </lineage>
</organism>
<keyword evidence="3" id="KW-1185">Reference proteome</keyword>
<dbReference type="AlphaFoldDB" id="A0A1T5CR51"/>
<reference evidence="3" key="1">
    <citation type="submission" date="2017-02" db="EMBL/GenBank/DDBJ databases">
        <authorList>
            <person name="Varghese N."/>
            <person name="Submissions S."/>
        </authorList>
    </citation>
    <scope>NUCLEOTIDE SEQUENCE [LARGE SCALE GENOMIC DNA]</scope>
    <source>
        <strain evidence="3">R11H</strain>
    </source>
</reference>
<dbReference type="Proteomes" id="UP000190044">
    <property type="component" value="Unassembled WGS sequence"/>
</dbReference>
<dbReference type="PROSITE" id="PS51257">
    <property type="entry name" value="PROKAR_LIPOPROTEIN"/>
    <property type="match status" value="1"/>
</dbReference>
<dbReference type="OrthoDB" id="9998302at2"/>
<keyword evidence="1" id="KW-0732">Signal</keyword>
<name>A0A1T5CR51_9SPHN</name>
<sequence length="96" mass="9916">MKLWPAFSLLLLAGCAHTPGGVEVKTVEVVKEVMVPCPAQAPARPTPLGALPDLAEDALRIVSAKLLEYAGKGGYADKAEDAIKLCASAEAATLSK</sequence>
<evidence type="ECO:0000256" key="1">
    <source>
        <dbReference type="SAM" id="SignalP"/>
    </source>
</evidence>
<accession>A0A1T5CR51</accession>
<proteinExistence type="predicted"/>
<dbReference type="RefSeq" id="WP_139375740.1">
    <property type="nucleotide sequence ID" value="NZ_FUYP01000011.1"/>
</dbReference>
<feature type="signal peptide" evidence="1">
    <location>
        <begin position="1"/>
        <end position="18"/>
    </location>
</feature>